<reference evidence="1 2" key="1">
    <citation type="journal article" date="2019" name="Sci. Rep.">
        <title>Orb-weaving spider Araneus ventricosus genome elucidates the spidroin gene catalogue.</title>
        <authorList>
            <person name="Kono N."/>
            <person name="Nakamura H."/>
            <person name="Ohtoshi R."/>
            <person name="Moran D.A.P."/>
            <person name="Shinohara A."/>
            <person name="Yoshida Y."/>
            <person name="Fujiwara M."/>
            <person name="Mori M."/>
            <person name="Tomita M."/>
            <person name="Arakawa K."/>
        </authorList>
    </citation>
    <scope>NUCLEOTIDE SEQUENCE [LARGE SCALE GENOMIC DNA]</scope>
</reference>
<accession>A0A4Y2MQU8</accession>
<dbReference type="AlphaFoldDB" id="A0A4Y2MQU8"/>
<comment type="caution">
    <text evidence="1">The sequence shown here is derived from an EMBL/GenBank/DDBJ whole genome shotgun (WGS) entry which is preliminary data.</text>
</comment>
<protein>
    <submittedName>
        <fullName evidence="1">Uncharacterized protein</fullName>
    </submittedName>
</protein>
<name>A0A4Y2MQU8_ARAVE</name>
<dbReference type="EMBL" id="BGPR01205499">
    <property type="protein sequence ID" value="GBN29083.1"/>
    <property type="molecule type" value="Genomic_DNA"/>
</dbReference>
<dbReference type="Proteomes" id="UP000499080">
    <property type="component" value="Unassembled WGS sequence"/>
</dbReference>
<evidence type="ECO:0000313" key="1">
    <source>
        <dbReference type="EMBL" id="GBN29083.1"/>
    </source>
</evidence>
<feature type="non-terminal residue" evidence="1">
    <location>
        <position position="1"/>
    </location>
</feature>
<evidence type="ECO:0000313" key="2">
    <source>
        <dbReference type="Proteomes" id="UP000499080"/>
    </source>
</evidence>
<proteinExistence type="predicted"/>
<gene>
    <name evidence="1" type="ORF">AVEN_208452_1</name>
</gene>
<organism evidence="1 2">
    <name type="scientific">Araneus ventricosus</name>
    <name type="common">Orbweaver spider</name>
    <name type="synonym">Epeira ventricosa</name>
    <dbReference type="NCBI Taxonomy" id="182803"/>
    <lineage>
        <taxon>Eukaryota</taxon>
        <taxon>Metazoa</taxon>
        <taxon>Ecdysozoa</taxon>
        <taxon>Arthropoda</taxon>
        <taxon>Chelicerata</taxon>
        <taxon>Arachnida</taxon>
        <taxon>Araneae</taxon>
        <taxon>Araneomorphae</taxon>
        <taxon>Entelegynae</taxon>
        <taxon>Araneoidea</taxon>
        <taxon>Araneidae</taxon>
        <taxon>Araneus</taxon>
    </lineage>
</organism>
<keyword evidence="2" id="KW-1185">Reference proteome</keyword>
<sequence>FYDGDKQTTKGLFYSVRKNTGTIENCNNTRVIKDEDSCNSSCDALICINSQGENLEAGKEKRFLLPSILSIRG</sequence>